<dbReference type="InterPro" id="IPR009097">
    <property type="entry name" value="Cyclic_Pdiesterase"/>
</dbReference>
<dbReference type="RefSeq" id="WP_188385708.1">
    <property type="nucleotide sequence ID" value="NZ_BMEY01000020.1"/>
</dbReference>
<keyword evidence="2" id="KW-1185">Reference proteome</keyword>
<accession>A0A916S934</accession>
<evidence type="ECO:0000313" key="2">
    <source>
        <dbReference type="Proteomes" id="UP000613512"/>
    </source>
</evidence>
<comment type="caution">
    <text evidence="1">The sequence shown here is derived from an EMBL/GenBank/DDBJ whole genome shotgun (WGS) entry which is preliminary data.</text>
</comment>
<gene>
    <name evidence="1" type="ORF">GCM10008025_32190</name>
</gene>
<reference evidence="1" key="1">
    <citation type="journal article" date="2014" name="Int. J. Syst. Evol. Microbiol.">
        <title>Complete genome sequence of Corynebacterium casei LMG S-19264T (=DSM 44701T), isolated from a smear-ripened cheese.</title>
        <authorList>
            <consortium name="US DOE Joint Genome Institute (JGI-PGF)"/>
            <person name="Walter F."/>
            <person name="Albersmeier A."/>
            <person name="Kalinowski J."/>
            <person name="Ruckert C."/>
        </authorList>
    </citation>
    <scope>NUCLEOTIDE SEQUENCE</scope>
    <source>
        <strain evidence="1">CGMCC 1.12408</strain>
    </source>
</reference>
<dbReference type="Pfam" id="PF13563">
    <property type="entry name" value="2_5_RNA_ligase2"/>
    <property type="match status" value="1"/>
</dbReference>
<dbReference type="Proteomes" id="UP000613512">
    <property type="component" value="Unassembled WGS sequence"/>
</dbReference>
<evidence type="ECO:0008006" key="3">
    <source>
        <dbReference type="Google" id="ProtNLM"/>
    </source>
</evidence>
<evidence type="ECO:0000313" key="1">
    <source>
        <dbReference type="EMBL" id="GGA86870.1"/>
    </source>
</evidence>
<dbReference type="Gene3D" id="3.90.1140.10">
    <property type="entry name" value="Cyclic phosphodiesterase"/>
    <property type="match status" value="1"/>
</dbReference>
<dbReference type="SUPFAM" id="SSF55144">
    <property type="entry name" value="LigT-like"/>
    <property type="match status" value="1"/>
</dbReference>
<reference evidence="1" key="2">
    <citation type="submission" date="2020-09" db="EMBL/GenBank/DDBJ databases">
        <authorList>
            <person name="Sun Q."/>
            <person name="Zhou Y."/>
        </authorList>
    </citation>
    <scope>NUCLEOTIDE SEQUENCE</scope>
    <source>
        <strain evidence="1">CGMCC 1.12408</strain>
    </source>
</reference>
<protein>
    <recommendedName>
        <fullName evidence="3">2'-5' RNA ligase family protein</fullName>
    </recommendedName>
</protein>
<organism evidence="1 2">
    <name type="scientific">Ornithinibacillus halotolerans</name>
    <dbReference type="NCBI Taxonomy" id="1274357"/>
    <lineage>
        <taxon>Bacteria</taxon>
        <taxon>Bacillati</taxon>
        <taxon>Bacillota</taxon>
        <taxon>Bacilli</taxon>
        <taxon>Bacillales</taxon>
        <taxon>Bacillaceae</taxon>
        <taxon>Ornithinibacillus</taxon>
    </lineage>
</organism>
<dbReference type="AlphaFoldDB" id="A0A916S934"/>
<sequence>MQYFIGIVPPNDYKEKIIGFQNRWPNHWISKAVEPHVTVKAQSGLTSDEEWISIVQEVCRSFQPFDLKVSEPRFFFDTILYLSIESEQLVRMHEQLVHRISPSQELIKKYFELEDFVPHMSIGKTFYGMTKGELLEMARLAKEELAPFPTFRVDFIRIYREIEPQIYKKYVDIPLK</sequence>
<dbReference type="EMBL" id="BMEY01000020">
    <property type="protein sequence ID" value="GGA86870.1"/>
    <property type="molecule type" value="Genomic_DNA"/>
</dbReference>
<proteinExistence type="predicted"/>
<name>A0A916S934_9BACI</name>